<keyword evidence="1" id="KW-0812">Transmembrane</keyword>
<feature type="transmembrane region" description="Helical" evidence="1">
    <location>
        <begin position="234"/>
        <end position="252"/>
    </location>
</feature>
<organism evidence="2 3">
    <name type="scientific">Echria macrotheca</name>
    <dbReference type="NCBI Taxonomy" id="438768"/>
    <lineage>
        <taxon>Eukaryota</taxon>
        <taxon>Fungi</taxon>
        <taxon>Dikarya</taxon>
        <taxon>Ascomycota</taxon>
        <taxon>Pezizomycotina</taxon>
        <taxon>Sordariomycetes</taxon>
        <taxon>Sordariomycetidae</taxon>
        <taxon>Sordariales</taxon>
        <taxon>Schizotheciaceae</taxon>
        <taxon>Echria</taxon>
    </lineage>
</organism>
<evidence type="ECO:0000256" key="1">
    <source>
        <dbReference type="SAM" id="Phobius"/>
    </source>
</evidence>
<gene>
    <name evidence="2" type="ORF">QBC47DRAFT_430404</name>
</gene>
<keyword evidence="1" id="KW-0472">Membrane</keyword>
<feature type="transmembrane region" description="Helical" evidence="1">
    <location>
        <begin position="174"/>
        <end position="199"/>
    </location>
</feature>
<dbReference type="Proteomes" id="UP001239445">
    <property type="component" value="Unassembled WGS sequence"/>
</dbReference>
<evidence type="ECO:0000313" key="3">
    <source>
        <dbReference type="Proteomes" id="UP001239445"/>
    </source>
</evidence>
<dbReference type="EMBL" id="MU839837">
    <property type="protein sequence ID" value="KAK1753602.1"/>
    <property type="molecule type" value="Genomic_DNA"/>
</dbReference>
<proteinExistence type="predicted"/>
<keyword evidence="3" id="KW-1185">Reference proteome</keyword>
<dbReference type="AlphaFoldDB" id="A0AAJ0B8T6"/>
<feature type="transmembrane region" description="Helical" evidence="1">
    <location>
        <begin position="142"/>
        <end position="162"/>
    </location>
</feature>
<keyword evidence="1" id="KW-1133">Transmembrane helix</keyword>
<sequence length="304" mass="33708">MVDFLAVVVSIMGDGRNMTIAERFQIMAAPHGPGVLAFWMLRTISLAISWAFSSPAVVARHDRGIGYEREVFSTLLLPLVLVMILNLRETAIVVHQDRESYRNLHESNCESALAVCDEMIAWLGVLYWVATKKRNTARRLTVVGIGLVYVLAQCLVVWSLQVDEGAFISPNRSLLQFQIVALAVFVVGWYTVAGTLCVLDASLAFFNNNAPSPTVLWSVMSSVKRARERMQQEFAAAVGITSIWLRYGPLSVLDMYQAVAAILGVHSLLTCLSGALRVMKEWYPLKDRKGVDEQQERTTAEGAV</sequence>
<feature type="transmembrane region" description="Helical" evidence="1">
    <location>
        <begin position="36"/>
        <end position="59"/>
    </location>
</feature>
<comment type="caution">
    <text evidence="2">The sequence shown here is derived from an EMBL/GenBank/DDBJ whole genome shotgun (WGS) entry which is preliminary data.</text>
</comment>
<feature type="transmembrane region" description="Helical" evidence="1">
    <location>
        <begin position="258"/>
        <end position="279"/>
    </location>
</feature>
<reference evidence="2" key="1">
    <citation type="submission" date="2023-06" db="EMBL/GenBank/DDBJ databases">
        <title>Genome-scale phylogeny and comparative genomics of the fungal order Sordariales.</title>
        <authorList>
            <consortium name="Lawrence Berkeley National Laboratory"/>
            <person name="Hensen N."/>
            <person name="Bonometti L."/>
            <person name="Westerberg I."/>
            <person name="Brannstrom I.O."/>
            <person name="Guillou S."/>
            <person name="Cros-Aarteil S."/>
            <person name="Calhoun S."/>
            <person name="Haridas S."/>
            <person name="Kuo A."/>
            <person name="Mondo S."/>
            <person name="Pangilinan J."/>
            <person name="Riley R."/>
            <person name="Labutti K."/>
            <person name="Andreopoulos B."/>
            <person name="Lipzen A."/>
            <person name="Chen C."/>
            <person name="Yanf M."/>
            <person name="Daum C."/>
            <person name="Ng V."/>
            <person name="Clum A."/>
            <person name="Steindorff A."/>
            <person name="Ohm R."/>
            <person name="Martin F."/>
            <person name="Silar P."/>
            <person name="Natvig D."/>
            <person name="Lalanne C."/>
            <person name="Gautier V."/>
            <person name="Ament-Velasquez S.L."/>
            <person name="Kruys A."/>
            <person name="Hutchinson M.I."/>
            <person name="Powell A.J."/>
            <person name="Barry K."/>
            <person name="Miller A.N."/>
            <person name="Grigoriev I.V."/>
            <person name="Debuchy R."/>
            <person name="Gladieux P."/>
            <person name="Thoren M.H."/>
            <person name="Johannesson H."/>
        </authorList>
    </citation>
    <scope>NUCLEOTIDE SEQUENCE</scope>
    <source>
        <strain evidence="2">PSN4</strain>
    </source>
</reference>
<name>A0AAJ0B8T6_9PEZI</name>
<accession>A0AAJ0B8T6</accession>
<protein>
    <submittedName>
        <fullName evidence="2">Uncharacterized protein</fullName>
    </submittedName>
</protein>
<evidence type="ECO:0000313" key="2">
    <source>
        <dbReference type="EMBL" id="KAK1753602.1"/>
    </source>
</evidence>